<organism evidence="2 3">
    <name type="scientific">Hebeloma cylindrosporum</name>
    <dbReference type="NCBI Taxonomy" id="76867"/>
    <lineage>
        <taxon>Eukaryota</taxon>
        <taxon>Fungi</taxon>
        <taxon>Dikarya</taxon>
        <taxon>Basidiomycota</taxon>
        <taxon>Agaricomycotina</taxon>
        <taxon>Agaricomycetes</taxon>
        <taxon>Agaricomycetidae</taxon>
        <taxon>Agaricales</taxon>
        <taxon>Agaricineae</taxon>
        <taxon>Hymenogastraceae</taxon>
        <taxon>Hebeloma</taxon>
    </lineage>
</organism>
<evidence type="ECO:0000313" key="2">
    <source>
        <dbReference type="EMBL" id="KIM39171.1"/>
    </source>
</evidence>
<keyword evidence="3" id="KW-1185">Reference proteome</keyword>
<dbReference type="STRING" id="686832.A0A0C3C6G7"/>
<evidence type="ECO:0000313" key="3">
    <source>
        <dbReference type="Proteomes" id="UP000053424"/>
    </source>
</evidence>
<sequence>NLGITRACIEELTSKPPSDETIWTSLRSKDHTPKIRTFLWKTMHNAYKCGKYWLNIPSYEQQALCHACDNVVESMEHILTECRASSQETVWDLAKEVWTLCGLPWVKPHFGTILGCGLGNFHPKNDNNAQLVGANRLYAILLSESAHQIWRMRCKWKISDEASLEKIPTEQEIRANWIKNLNRRLQLERLMTNKFKYGSRALKPELVEKTWWGVLQAQESLANDWLRVGTEVLVGIGDRPSGRNR</sequence>
<accession>A0A0C3C6G7</accession>
<dbReference type="AlphaFoldDB" id="A0A0C3C6G7"/>
<dbReference type="EMBL" id="KN831787">
    <property type="protein sequence ID" value="KIM39171.1"/>
    <property type="molecule type" value="Genomic_DNA"/>
</dbReference>
<gene>
    <name evidence="2" type="ORF">M413DRAFT_419656</name>
</gene>
<reference evidence="2 3" key="1">
    <citation type="submission" date="2014-04" db="EMBL/GenBank/DDBJ databases">
        <authorList>
            <consortium name="DOE Joint Genome Institute"/>
            <person name="Kuo A."/>
            <person name="Gay G."/>
            <person name="Dore J."/>
            <person name="Kohler A."/>
            <person name="Nagy L.G."/>
            <person name="Floudas D."/>
            <person name="Copeland A."/>
            <person name="Barry K.W."/>
            <person name="Cichocki N."/>
            <person name="Veneault-Fourrey C."/>
            <person name="LaButti K."/>
            <person name="Lindquist E.A."/>
            <person name="Lipzen A."/>
            <person name="Lundell T."/>
            <person name="Morin E."/>
            <person name="Murat C."/>
            <person name="Sun H."/>
            <person name="Tunlid A."/>
            <person name="Henrissat B."/>
            <person name="Grigoriev I.V."/>
            <person name="Hibbett D.S."/>
            <person name="Martin F."/>
            <person name="Nordberg H.P."/>
            <person name="Cantor M.N."/>
            <person name="Hua S.X."/>
        </authorList>
    </citation>
    <scope>NUCLEOTIDE SEQUENCE [LARGE SCALE GENOMIC DNA]</scope>
    <source>
        <strain evidence="3">h7</strain>
    </source>
</reference>
<dbReference type="Proteomes" id="UP000053424">
    <property type="component" value="Unassembled WGS sequence"/>
</dbReference>
<evidence type="ECO:0000259" key="1">
    <source>
        <dbReference type="Pfam" id="PF13966"/>
    </source>
</evidence>
<reference evidence="3" key="2">
    <citation type="submission" date="2015-01" db="EMBL/GenBank/DDBJ databases">
        <title>Evolutionary Origins and Diversification of the Mycorrhizal Mutualists.</title>
        <authorList>
            <consortium name="DOE Joint Genome Institute"/>
            <consortium name="Mycorrhizal Genomics Consortium"/>
            <person name="Kohler A."/>
            <person name="Kuo A."/>
            <person name="Nagy L.G."/>
            <person name="Floudas D."/>
            <person name="Copeland A."/>
            <person name="Barry K.W."/>
            <person name="Cichocki N."/>
            <person name="Veneault-Fourrey C."/>
            <person name="LaButti K."/>
            <person name="Lindquist E.A."/>
            <person name="Lipzen A."/>
            <person name="Lundell T."/>
            <person name="Morin E."/>
            <person name="Murat C."/>
            <person name="Riley R."/>
            <person name="Ohm R."/>
            <person name="Sun H."/>
            <person name="Tunlid A."/>
            <person name="Henrissat B."/>
            <person name="Grigoriev I.V."/>
            <person name="Hibbett D.S."/>
            <person name="Martin F."/>
        </authorList>
    </citation>
    <scope>NUCLEOTIDE SEQUENCE [LARGE SCALE GENOMIC DNA]</scope>
    <source>
        <strain evidence="3">h7</strain>
    </source>
</reference>
<proteinExistence type="predicted"/>
<feature type="non-terminal residue" evidence="2">
    <location>
        <position position="1"/>
    </location>
</feature>
<dbReference type="OrthoDB" id="3253907at2759"/>
<feature type="domain" description="Reverse transcriptase zinc-binding" evidence="1">
    <location>
        <begin position="21"/>
        <end position="86"/>
    </location>
</feature>
<protein>
    <recommendedName>
        <fullName evidence="1">Reverse transcriptase zinc-binding domain-containing protein</fullName>
    </recommendedName>
</protein>
<dbReference type="HOGENOM" id="CLU_044484_0_0_1"/>
<dbReference type="InterPro" id="IPR026960">
    <property type="entry name" value="RVT-Znf"/>
</dbReference>
<dbReference type="Pfam" id="PF13966">
    <property type="entry name" value="zf-RVT"/>
    <property type="match status" value="1"/>
</dbReference>
<name>A0A0C3C6G7_HEBCY</name>